<dbReference type="PANTHER" id="PTHR33713:SF10">
    <property type="entry name" value="ANTITOXIN YAFN"/>
    <property type="match status" value="1"/>
</dbReference>
<dbReference type="InterPro" id="IPR036165">
    <property type="entry name" value="YefM-like_sf"/>
</dbReference>
<dbReference type="Proteomes" id="UP000501090">
    <property type="component" value="Chromosome"/>
</dbReference>
<dbReference type="RefSeq" id="WP_173959567.1">
    <property type="nucleotide sequence ID" value="NZ_CBCSCC010000006.1"/>
</dbReference>
<protein>
    <recommendedName>
        <fullName evidence="2">Antitoxin</fullName>
    </recommendedName>
</protein>
<dbReference type="InterPro" id="IPR051405">
    <property type="entry name" value="phD/YefM_antitoxin"/>
</dbReference>
<dbReference type="InterPro" id="IPR006442">
    <property type="entry name" value="Antitoxin_Phd/YefM"/>
</dbReference>
<dbReference type="Pfam" id="PF02604">
    <property type="entry name" value="PhdYeFM_antitox"/>
    <property type="match status" value="1"/>
</dbReference>
<name>A0A6M9PKJ9_9BURK</name>
<evidence type="ECO:0000256" key="2">
    <source>
        <dbReference type="RuleBase" id="RU362080"/>
    </source>
</evidence>
<gene>
    <name evidence="3" type="ORF">DN92_01385</name>
</gene>
<dbReference type="AlphaFoldDB" id="A0A6M9PKJ9"/>
<dbReference type="KEGG" id="pard:DN92_01385"/>
<accession>A0A6M9PKJ9</accession>
<evidence type="ECO:0000313" key="3">
    <source>
        <dbReference type="EMBL" id="QKM59798.1"/>
    </source>
</evidence>
<comment type="function">
    <text evidence="2">Antitoxin component of a type II toxin-antitoxin (TA) system.</text>
</comment>
<organism evidence="3 4">
    <name type="scientific">Polynucleobacter arcticus</name>
    <dbReference type="NCBI Taxonomy" id="1743165"/>
    <lineage>
        <taxon>Bacteria</taxon>
        <taxon>Pseudomonadati</taxon>
        <taxon>Pseudomonadota</taxon>
        <taxon>Betaproteobacteria</taxon>
        <taxon>Burkholderiales</taxon>
        <taxon>Burkholderiaceae</taxon>
        <taxon>Polynucleobacter</taxon>
    </lineage>
</organism>
<evidence type="ECO:0000256" key="1">
    <source>
        <dbReference type="ARBA" id="ARBA00009981"/>
    </source>
</evidence>
<dbReference type="SUPFAM" id="SSF143120">
    <property type="entry name" value="YefM-like"/>
    <property type="match status" value="1"/>
</dbReference>
<reference evidence="3 4" key="1">
    <citation type="submission" date="2018-04" db="EMBL/GenBank/DDBJ databases">
        <title>Polynucleobacter sp. UK-Long2-W17 genome.</title>
        <authorList>
            <person name="Hahn M.W."/>
        </authorList>
    </citation>
    <scope>NUCLEOTIDE SEQUENCE [LARGE SCALE GENOMIC DNA]</scope>
    <source>
        <strain evidence="3 4">UK-Long2-W17</strain>
    </source>
</reference>
<dbReference type="PANTHER" id="PTHR33713">
    <property type="entry name" value="ANTITOXIN YAFN-RELATED"/>
    <property type="match status" value="1"/>
</dbReference>
<sequence length="84" mass="9159">MTLTQTIHAKTTVSMTDLRRNPSKILEIAGDLPVAVLNHNKPEAYLLSAKAYEALLDLVDDVSLIKTIKSRSGGKTIKVKLADL</sequence>
<dbReference type="NCBIfam" id="TIGR01552">
    <property type="entry name" value="phd_fam"/>
    <property type="match status" value="1"/>
</dbReference>
<dbReference type="EMBL" id="CP028940">
    <property type="protein sequence ID" value="QKM59798.1"/>
    <property type="molecule type" value="Genomic_DNA"/>
</dbReference>
<keyword evidence="4" id="KW-1185">Reference proteome</keyword>
<comment type="similarity">
    <text evidence="1 2">Belongs to the phD/YefM antitoxin family.</text>
</comment>
<evidence type="ECO:0000313" key="4">
    <source>
        <dbReference type="Proteomes" id="UP000501090"/>
    </source>
</evidence>
<proteinExistence type="inferred from homology"/>